<keyword evidence="2" id="KW-1185">Reference proteome</keyword>
<name>A0A9W6ZDM1_9STRA</name>
<accession>A0A9W6ZDM1</accession>
<organism evidence="1 2">
    <name type="scientific">Triparma retinervis</name>
    <dbReference type="NCBI Taxonomy" id="2557542"/>
    <lineage>
        <taxon>Eukaryota</taxon>
        <taxon>Sar</taxon>
        <taxon>Stramenopiles</taxon>
        <taxon>Ochrophyta</taxon>
        <taxon>Bolidophyceae</taxon>
        <taxon>Parmales</taxon>
        <taxon>Triparmaceae</taxon>
        <taxon>Triparma</taxon>
    </lineage>
</organism>
<proteinExistence type="predicted"/>
<dbReference type="AlphaFoldDB" id="A0A9W6ZDM1"/>
<comment type="caution">
    <text evidence="1">The sequence shown here is derived from an EMBL/GenBank/DDBJ whole genome shotgun (WGS) entry which is preliminary data.</text>
</comment>
<dbReference type="Proteomes" id="UP001165082">
    <property type="component" value="Unassembled WGS sequence"/>
</dbReference>
<sequence>MSMEPTKGFFEGIPEDQTISSIDELTKVVRFYGGQGRSKKQKRSVLLSFGEGEDNGNTFLENVKPFLTNLMYCLIKNCIESKDPSMAQDTNITAVEFLSNSTTTSLLRLTLNRHISMDISVNKIPAIAASALVCMLQKE</sequence>
<dbReference type="EMBL" id="BRXZ01003316">
    <property type="protein sequence ID" value="GMH52394.1"/>
    <property type="molecule type" value="Genomic_DNA"/>
</dbReference>
<evidence type="ECO:0000313" key="1">
    <source>
        <dbReference type="EMBL" id="GMH52394.1"/>
    </source>
</evidence>
<feature type="non-terminal residue" evidence="1">
    <location>
        <position position="1"/>
    </location>
</feature>
<gene>
    <name evidence="1" type="ORF">TrRE_jg10967</name>
</gene>
<protein>
    <submittedName>
        <fullName evidence="1">Uncharacterized protein</fullName>
    </submittedName>
</protein>
<reference evidence="1" key="1">
    <citation type="submission" date="2022-07" db="EMBL/GenBank/DDBJ databases">
        <title>Genome analysis of Parmales, a sister group of diatoms, reveals the evolutionary specialization of diatoms from phago-mixotrophs to photoautotrophs.</title>
        <authorList>
            <person name="Ban H."/>
            <person name="Sato S."/>
            <person name="Yoshikawa S."/>
            <person name="Kazumasa Y."/>
            <person name="Nakamura Y."/>
            <person name="Ichinomiya M."/>
            <person name="Saitoh K."/>
            <person name="Sato N."/>
            <person name="Blanc-Mathieu R."/>
            <person name="Endo H."/>
            <person name="Kuwata A."/>
            <person name="Ogata H."/>
        </authorList>
    </citation>
    <scope>NUCLEOTIDE SEQUENCE</scope>
</reference>
<evidence type="ECO:0000313" key="2">
    <source>
        <dbReference type="Proteomes" id="UP001165082"/>
    </source>
</evidence>